<evidence type="ECO:0000256" key="1">
    <source>
        <dbReference type="ARBA" id="ARBA00022485"/>
    </source>
</evidence>
<dbReference type="GO" id="GO:0005840">
    <property type="term" value="C:ribosome"/>
    <property type="evidence" value="ECO:0007669"/>
    <property type="project" value="UniProtKB-KW"/>
</dbReference>
<evidence type="ECO:0000256" key="3">
    <source>
        <dbReference type="ARBA" id="ARBA00022679"/>
    </source>
</evidence>
<dbReference type="Gene3D" id="2.40.50.140">
    <property type="entry name" value="Nucleic acid-binding proteins"/>
    <property type="match status" value="1"/>
</dbReference>
<dbReference type="Gene3D" id="3.80.30.20">
    <property type="entry name" value="tm_1862 like domain"/>
    <property type="match status" value="1"/>
</dbReference>
<evidence type="ECO:0000256" key="4">
    <source>
        <dbReference type="ARBA" id="ARBA00022691"/>
    </source>
</evidence>
<dbReference type="EMBL" id="LMTR01000082">
    <property type="protein sequence ID" value="KWT65276.1"/>
    <property type="molecule type" value="Genomic_DNA"/>
</dbReference>
<comment type="function">
    <text evidence="8">Catalyzes the methylthiolation of an aspartic acid residue of ribosomal protein uS12.</text>
</comment>
<dbReference type="FunFam" id="3.80.30.20:FF:000001">
    <property type="entry name" value="tRNA-2-methylthio-N(6)-dimethylallyladenosine synthase 2"/>
    <property type="match status" value="1"/>
</dbReference>
<feature type="binding site" evidence="8">
    <location>
        <position position="93"/>
    </location>
    <ligand>
        <name>[4Fe-4S] cluster</name>
        <dbReference type="ChEBI" id="CHEBI:49883"/>
        <label>1</label>
    </ligand>
</feature>
<dbReference type="RefSeq" id="WP_068464001.1">
    <property type="nucleotide sequence ID" value="NZ_LMTR01000082.1"/>
</dbReference>
<name>A0A109BAL7_HYPSL</name>
<dbReference type="InterPro" id="IPR005839">
    <property type="entry name" value="Methylthiotransferase"/>
</dbReference>
<feature type="binding site" evidence="8">
    <location>
        <position position="28"/>
    </location>
    <ligand>
        <name>[4Fe-4S] cluster</name>
        <dbReference type="ChEBI" id="CHEBI:49883"/>
        <label>1</label>
    </ligand>
</feature>
<evidence type="ECO:0000259" key="11">
    <source>
        <dbReference type="PROSITE" id="PS51918"/>
    </source>
</evidence>
<keyword evidence="5 8" id="KW-0479">Metal-binding</keyword>
<dbReference type="OrthoDB" id="9805215at2"/>
<dbReference type="AlphaFoldDB" id="A0A109BAL7"/>
<dbReference type="FunFam" id="2.40.50.140:FF:000060">
    <property type="entry name" value="Ribosomal protein S12 methylthiotransferase RimO"/>
    <property type="match status" value="1"/>
</dbReference>
<dbReference type="Proteomes" id="UP000059074">
    <property type="component" value="Unassembled WGS sequence"/>
</dbReference>
<feature type="binding site" evidence="8">
    <location>
        <position position="167"/>
    </location>
    <ligand>
        <name>[4Fe-4S] cluster</name>
        <dbReference type="ChEBI" id="CHEBI:49883"/>
        <label>2</label>
        <note>4Fe-4S-S-AdoMet</note>
    </ligand>
</feature>
<keyword evidence="4 8" id="KW-0949">S-adenosyl-L-methionine</keyword>
<keyword evidence="12" id="KW-0687">Ribonucleoprotein</keyword>
<organism evidence="12 13">
    <name type="scientific">Hyphomicrobium sulfonivorans</name>
    <dbReference type="NCBI Taxonomy" id="121290"/>
    <lineage>
        <taxon>Bacteria</taxon>
        <taxon>Pseudomonadati</taxon>
        <taxon>Pseudomonadota</taxon>
        <taxon>Alphaproteobacteria</taxon>
        <taxon>Hyphomicrobiales</taxon>
        <taxon>Hyphomicrobiaceae</taxon>
        <taxon>Hyphomicrobium</taxon>
    </lineage>
</organism>
<dbReference type="InterPro" id="IPR005840">
    <property type="entry name" value="Ribosomal_uS12_MeSTrfase_RimO"/>
</dbReference>
<proteinExistence type="inferred from homology"/>
<evidence type="ECO:0000259" key="10">
    <source>
        <dbReference type="PROSITE" id="PS51449"/>
    </source>
</evidence>
<evidence type="ECO:0000256" key="7">
    <source>
        <dbReference type="ARBA" id="ARBA00023014"/>
    </source>
</evidence>
<dbReference type="CDD" id="cd01335">
    <property type="entry name" value="Radical_SAM"/>
    <property type="match status" value="1"/>
</dbReference>
<keyword evidence="3 8" id="KW-0808">Transferase</keyword>
<dbReference type="PROSITE" id="PS50926">
    <property type="entry name" value="TRAM"/>
    <property type="match status" value="1"/>
</dbReference>
<dbReference type="GO" id="GO:0046872">
    <property type="term" value="F:metal ion binding"/>
    <property type="evidence" value="ECO:0007669"/>
    <property type="project" value="UniProtKB-KW"/>
</dbReference>
<dbReference type="PANTHER" id="PTHR43837:SF1">
    <property type="entry name" value="RIBOSOMAL PROTEIN US12 METHYLTHIOTRANSFERASE RIMO"/>
    <property type="match status" value="1"/>
</dbReference>
<comment type="caution">
    <text evidence="12">The sequence shown here is derived from an EMBL/GenBank/DDBJ whole genome shotgun (WGS) entry which is preliminary data.</text>
</comment>
<evidence type="ECO:0000256" key="2">
    <source>
        <dbReference type="ARBA" id="ARBA00022490"/>
    </source>
</evidence>
<dbReference type="PROSITE" id="PS51449">
    <property type="entry name" value="MTTASE_N"/>
    <property type="match status" value="1"/>
</dbReference>
<dbReference type="Pfam" id="PF04055">
    <property type="entry name" value="Radical_SAM"/>
    <property type="match status" value="1"/>
</dbReference>
<dbReference type="PANTHER" id="PTHR43837">
    <property type="entry name" value="RIBOSOMAL PROTEIN S12 METHYLTHIOTRANSFERASE RIMO"/>
    <property type="match status" value="1"/>
</dbReference>
<protein>
    <recommendedName>
        <fullName evidence="8">Ribosomal protein uS12 methylthiotransferase RimO</fullName>
        <shortName evidence="8">uS12 MTTase</shortName>
        <shortName evidence="8">uS12 methylthiotransferase</shortName>
        <ecNumber evidence="8">2.8.4.4</ecNumber>
    </recommendedName>
    <alternativeName>
        <fullName evidence="8">Ribosomal protein uS12 (aspartate-C(3))-methylthiotransferase</fullName>
    </alternativeName>
    <alternativeName>
        <fullName evidence="8">Ribosome maturation factor RimO</fullName>
    </alternativeName>
</protein>
<dbReference type="SUPFAM" id="SSF102114">
    <property type="entry name" value="Radical SAM enzymes"/>
    <property type="match status" value="1"/>
</dbReference>
<dbReference type="SFLD" id="SFLDF00274">
    <property type="entry name" value="ribosomal_protein_S12_methylth"/>
    <property type="match status" value="1"/>
</dbReference>
<dbReference type="InterPro" id="IPR058240">
    <property type="entry name" value="rSAM_sf"/>
</dbReference>
<dbReference type="SFLD" id="SFLDG01061">
    <property type="entry name" value="methylthiotransferase"/>
    <property type="match status" value="1"/>
</dbReference>
<keyword evidence="7 8" id="KW-0411">Iron-sulfur</keyword>
<dbReference type="GO" id="GO:0051539">
    <property type="term" value="F:4 iron, 4 sulfur cluster binding"/>
    <property type="evidence" value="ECO:0007669"/>
    <property type="project" value="UniProtKB-UniRule"/>
</dbReference>
<feature type="domain" description="MTTase N-terminal" evidence="10">
    <location>
        <begin position="19"/>
        <end position="129"/>
    </location>
</feature>
<feature type="binding site" evidence="8">
    <location>
        <position position="64"/>
    </location>
    <ligand>
        <name>[4Fe-4S] cluster</name>
        <dbReference type="ChEBI" id="CHEBI:49883"/>
        <label>1</label>
    </ligand>
</feature>
<reference evidence="12 13" key="1">
    <citation type="submission" date="2015-10" db="EMBL/GenBank/DDBJ databases">
        <title>Transcriptomic analysis of a linuron degrading triple-species bacterial consortium.</title>
        <authorList>
            <person name="Albers P."/>
        </authorList>
    </citation>
    <scope>NUCLEOTIDE SEQUENCE [LARGE SCALE GENOMIC DNA]</scope>
    <source>
        <strain evidence="12 13">WDL6</strain>
    </source>
</reference>
<comment type="similarity">
    <text evidence="8">Belongs to the methylthiotransferase family. RimO subfamily.</text>
</comment>
<feature type="binding site" evidence="8">
    <location>
        <position position="160"/>
    </location>
    <ligand>
        <name>[4Fe-4S] cluster</name>
        <dbReference type="ChEBI" id="CHEBI:49883"/>
        <label>2</label>
        <note>4Fe-4S-S-AdoMet</note>
    </ligand>
</feature>
<keyword evidence="13" id="KW-1185">Reference proteome</keyword>
<evidence type="ECO:0000256" key="6">
    <source>
        <dbReference type="ARBA" id="ARBA00023004"/>
    </source>
</evidence>
<dbReference type="SMART" id="SM00729">
    <property type="entry name" value="Elp3"/>
    <property type="match status" value="1"/>
</dbReference>
<comment type="cofactor">
    <cofactor evidence="8">
        <name>[4Fe-4S] cluster</name>
        <dbReference type="ChEBI" id="CHEBI:49883"/>
    </cofactor>
    <text evidence="8">Binds 2 [4Fe-4S] clusters. One cluster is coordinated with 3 cysteines and an exchangeable S-adenosyl-L-methionine.</text>
</comment>
<evidence type="ECO:0000256" key="8">
    <source>
        <dbReference type="HAMAP-Rule" id="MF_01865"/>
    </source>
</evidence>
<dbReference type="FunFam" id="3.40.50.12160:FF:000002">
    <property type="entry name" value="Ribosomal protein S12 methylthiotransferase RimO"/>
    <property type="match status" value="1"/>
</dbReference>
<dbReference type="HAMAP" id="MF_01865">
    <property type="entry name" value="MTTase_RimO"/>
    <property type="match status" value="1"/>
</dbReference>
<dbReference type="SFLD" id="SFLDS00029">
    <property type="entry name" value="Radical_SAM"/>
    <property type="match status" value="1"/>
</dbReference>
<dbReference type="PROSITE" id="PS01278">
    <property type="entry name" value="MTTASE_RADICAL"/>
    <property type="match status" value="1"/>
</dbReference>
<dbReference type="STRING" id="121290.APY04_3025"/>
<feature type="domain" description="TRAM" evidence="9">
    <location>
        <begin position="386"/>
        <end position="451"/>
    </location>
</feature>
<dbReference type="InterPro" id="IPR020612">
    <property type="entry name" value="Methylthiotransferase_CS"/>
</dbReference>
<evidence type="ECO:0000256" key="5">
    <source>
        <dbReference type="ARBA" id="ARBA00022723"/>
    </source>
</evidence>
<comment type="subcellular location">
    <subcellularLocation>
        <location evidence="8">Cytoplasm</location>
    </subcellularLocation>
</comment>
<dbReference type="Pfam" id="PF00919">
    <property type="entry name" value="UPF0004"/>
    <property type="match status" value="1"/>
</dbReference>
<dbReference type="PROSITE" id="PS51257">
    <property type="entry name" value="PROKAR_LIPOPROTEIN"/>
    <property type="match status" value="1"/>
</dbReference>
<keyword evidence="12" id="KW-0689">Ribosomal protein</keyword>
<feature type="domain" description="Radical SAM core" evidence="11">
    <location>
        <begin position="146"/>
        <end position="383"/>
    </location>
</feature>
<feature type="binding site" evidence="8">
    <location>
        <position position="164"/>
    </location>
    <ligand>
        <name>[4Fe-4S] cluster</name>
        <dbReference type="ChEBI" id="CHEBI:49883"/>
        <label>2</label>
        <note>4Fe-4S-S-AdoMet</note>
    </ligand>
</feature>
<comment type="catalytic activity">
    <reaction evidence="8">
        <text>L-aspartate(89)-[ribosomal protein uS12]-hydrogen + (sulfur carrier)-SH + AH2 + 2 S-adenosyl-L-methionine = 3-methylsulfanyl-L-aspartate(89)-[ribosomal protein uS12]-hydrogen + (sulfur carrier)-H + 5'-deoxyadenosine + L-methionine + A + S-adenosyl-L-homocysteine + 2 H(+)</text>
        <dbReference type="Rhea" id="RHEA:37087"/>
        <dbReference type="Rhea" id="RHEA-COMP:10460"/>
        <dbReference type="Rhea" id="RHEA-COMP:10461"/>
        <dbReference type="Rhea" id="RHEA-COMP:14737"/>
        <dbReference type="Rhea" id="RHEA-COMP:14739"/>
        <dbReference type="ChEBI" id="CHEBI:13193"/>
        <dbReference type="ChEBI" id="CHEBI:15378"/>
        <dbReference type="ChEBI" id="CHEBI:17319"/>
        <dbReference type="ChEBI" id="CHEBI:17499"/>
        <dbReference type="ChEBI" id="CHEBI:29917"/>
        <dbReference type="ChEBI" id="CHEBI:29961"/>
        <dbReference type="ChEBI" id="CHEBI:57844"/>
        <dbReference type="ChEBI" id="CHEBI:57856"/>
        <dbReference type="ChEBI" id="CHEBI:59789"/>
        <dbReference type="ChEBI" id="CHEBI:64428"/>
        <dbReference type="ChEBI" id="CHEBI:73599"/>
        <dbReference type="EC" id="2.8.4.4"/>
    </reaction>
</comment>
<accession>A0A109BAL7</accession>
<dbReference type="InterPro" id="IPR006638">
    <property type="entry name" value="Elp3/MiaA/NifB-like_rSAM"/>
</dbReference>
<dbReference type="InterPro" id="IPR013848">
    <property type="entry name" value="Methylthiotransferase_N"/>
</dbReference>
<dbReference type="InterPro" id="IPR007197">
    <property type="entry name" value="rSAM"/>
</dbReference>
<dbReference type="NCBIfam" id="TIGR01125">
    <property type="entry name" value="30S ribosomal protein S12 methylthiotransferase RimO"/>
    <property type="match status" value="1"/>
</dbReference>
<dbReference type="GO" id="GO:0103039">
    <property type="term" value="F:protein methylthiotransferase activity"/>
    <property type="evidence" value="ECO:0007669"/>
    <property type="project" value="UniProtKB-EC"/>
</dbReference>
<dbReference type="GO" id="GO:0005829">
    <property type="term" value="C:cytosol"/>
    <property type="evidence" value="ECO:0007669"/>
    <property type="project" value="TreeGrafter"/>
</dbReference>
<keyword evidence="2 8" id="KW-0963">Cytoplasm</keyword>
<evidence type="ECO:0000313" key="13">
    <source>
        <dbReference type="Proteomes" id="UP000059074"/>
    </source>
</evidence>
<gene>
    <name evidence="8" type="primary">rimO</name>
    <name evidence="12" type="ORF">APY04_3025</name>
</gene>
<evidence type="ECO:0000259" key="9">
    <source>
        <dbReference type="PROSITE" id="PS50926"/>
    </source>
</evidence>
<dbReference type="PROSITE" id="PS51918">
    <property type="entry name" value="RADICAL_SAM"/>
    <property type="match status" value="1"/>
</dbReference>
<dbReference type="InterPro" id="IPR038135">
    <property type="entry name" value="Methylthiotransferase_N_sf"/>
</dbReference>
<dbReference type="InterPro" id="IPR023404">
    <property type="entry name" value="rSAM_horseshoe"/>
</dbReference>
<dbReference type="Gene3D" id="3.40.50.12160">
    <property type="entry name" value="Methylthiotransferase, N-terminal domain"/>
    <property type="match status" value="1"/>
</dbReference>
<sequence>MTISLDKKPPSEQKRGHVPTVGFVSLGCPKALVDSERILTKLRAEGYRVAPDYAGADVVVVNTCGFLDSAKQESLDAIGEAMAENGRVIVTGCFGVEEGRIREAHPGVLAITGPHQYEQVVEAVHAAAPPKHDPFIDLVPAEGLRLTPRHYAYLKISEGCNNRCTFCIIPQLRGDLKSRPSNHVMTEAERLVKAGVKELLVISQDTSAYGLDLKYAESPWKGQPLPARFLPLCEALGELGAWVRLHYVYPYPHVDTVIPLMAEGKLLPYLDIPFQHASPAVLKAMRRPGNQEKTLERIRRWRDVCPDLAIRSTFIVGFPGETDEDFELLLDWMREAELARVGCFRYEPVDGAPANDLEGAVPQEVKDERWHRFMETAKEVSEKRLAKIVGREIDVIVDEVDDEGALARSKWDAPEIDGSVFLNGVTDVKPGEIVSVRVTQADDYDLWAERV</sequence>
<dbReference type="InterPro" id="IPR002792">
    <property type="entry name" value="TRAM_dom"/>
</dbReference>
<dbReference type="InterPro" id="IPR012340">
    <property type="entry name" value="NA-bd_OB-fold"/>
</dbReference>
<evidence type="ECO:0000313" key="12">
    <source>
        <dbReference type="EMBL" id="KWT65276.1"/>
    </source>
</evidence>
<dbReference type="SFLD" id="SFLDG01082">
    <property type="entry name" value="B12-binding_domain_containing"/>
    <property type="match status" value="1"/>
</dbReference>
<dbReference type="PATRIC" id="fig|121290.4.peg.629"/>
<dbReference type="Pfam" id="PF18693">
    <property type="entry name" value="TRAM_2"/>
    <property type="match status" value="1"/>
</dbReference>
<dbReference type="GO" id="GO:0035599">
    <property type="term" value="F:aspartic acid methylthiotransferase activity"/>
    <property type="evidence" value="ECO:0007669"/>
    <property type="project" value="TreeGrafter"/>
</dbReference>
<dbReference type="NCBIfam" id="TIGR00089">
    <property type="entry name" value="MiaB/RimO family radical SAM methylthiotransferase"/>
    <property type="match status" value="1"/>
</dbReference>
<dbReference type="GO" id="GO:0006400">
    <property type="term" value="P:tRNA modification"/>
    <property type="evidence" value="ECO:0007669"/>
    <property type="project" value="InterPro"/>
</dbReference>
<dbReference type="EC" id="2.8.4.4" evidence="8"/>
<keyword evidence="6 8" id="KW-0408">Iron</keyword>
<keyword evidence="1 8" id="KW-0004">4Fe-4S</keyword>